<dbReference type="EMBL" id="ML738341">
    <property type="protein sequence ID" value="KAE8311545.1"/>
    <property type="molecule type" value="Genomic_DNA"/>
</dbReference>
<accession>A0A5N6VSU8</accession>
<dbReference type="AlphaFoldDB" id="A0A5N6VSU8"/>
<evidence type="ECO:0000313" key="2">
    <source>
        <dbReference type="Proteomes" id="UP000325433"/>
    </source>
</evidence>
<reference evidence="2" key="1">
    <citation type="submission" date="2019-04" db="EMBL/GenBank/DDBJ databases">
        <title>Friends and foes A comparative genomics studyof 23 Aspergillus species from section Flavi.</title>
        <authorList>
            <consortium name="DOE Joint Genome Institute"/>
            <person name="Kjaerbolling I."/>
            <person name="Vesth T."/>
            <person name="Frisvad J.C."/>
            <person name="Nybo J.L."/>
            <person name="Theobald S."/>
            <person name="Kildgaard S."/>
            <person name="Isbrandt T."/>
            <person name="Kuo A."/>
            <person name="Sato A."/>
            <person name="Lyhne E.K."/>
            <person name="Kogle M.E."/>
            <person name="Wiebenga A."/>
            <person name="Kun R.S."/>
            <person name="Lubbers R.J."/>
            <person name="Makela M.R."/>
            <person name="Barry K."/>
            <person name="Chovatia M."/>
            <person name="Clum A."/>
            <person name="Daum C."/>
            <person name="Haridas S."/>
            <person name="He G."/>
            <person name="LaButti K."/>
            <person name="Lipzen A."/>
            <person name="Mondo S."/>
            <person name="Riley R."/>
            <person name="Salamov A."/>
            <person name="Simmons B.A."/>
            <person name="Magnuson J.K."/>
            <person name="Henrissat B."/>
            <person name="Mortensen U.H."/>
            <person name="Larsen T.O."/>
            <person name="Devries R.P."/>
            <person name="Grigoriev I.V."/>
            <person name="Machida M."/>
            <person name="Baker S.E."/>
            <person name="Andersen M.R."/>
        </authorList>
    </citation>
    <scope>NUCLEOTIDE SEQUENCE [LARGE SCALE GENOMIC DNA]</scope>
    <source>
        <strain evidence="2">CBS 130015</strain>
    </source>
</reference>
<organism evidence="1 2">
    <name type="scientific">Aspergillus transmontanensis</name>
    <dbReference type="NCBI Taxonomy" id="1034304"/>
    <lineage>
        <taxon>Eukaryota</taxon>
        <taxon>Fungi</taxon>
        <taxon>Dikarya</taxon>
        <taxon>Ascomycota</taxon>
        <taxon>Pezizomycotina</taxon>
        <taxon>Eurotiomycetes</taxon>
        <taxon>Eurotiomycetidae</taxon>
        <taxon>Eurotiales</taxon>
        <taxon>Aspergillaceae</taxon>
        <taxon>Aspergillus</taxon>
        <taxon>Aspergillus subgen. Circumdati</taxon>
    </lineage>
</organism>
<protein>
    <submittedName>
        <fullName evidence="1">Uncharacterized protein</fullName>
    </submittedName>
</protein>
<sequence length="70" mass="8017">MAMRQCFHAIWQLFPHHRAGSLPPFREMRIPARSIATTTEGRSETTLHQEPALYSFHVSGTRSGSRTDTY</sequence>
<name>A0A5N6VSU8_9EURO</name>
<evidence type="ECO:0000313" key="1">
    <source>
        <dbReference type="EMBL" id="KAE8311545.1"/>
    </source>
</evidence>
<dbReference type="Proteomes" id="UP000325433">
    <property type="component" value="Unassembled WGS sequence"/>
</dbReference>
<gene>
    <name evidence="1" type="ORF">BDV41DRAFT_541360</name>
</gene>
<proteinExistence type="predicted"/>
<keyword evidence="2" id="KW-1185">Reference proteome</keyword>